<protein>
    <submittedName>
        <fullName evidence="1">Uncharacterized protein</fullName>
    </submittedName>
</protein>
<evidence type="ECO:0000313" key="1">
    <source>
        <dbReference type="EMBL" id="TKR76679.1"/>
    </source>
</evidence>
<keyword evidence="2" id="KW-1185">Reference proteome</keyword>
<dbReference type="Proteomes" id="UP000298663">
    <property type="component" value="Unassembled WGS sequence"/>
</dbReference>
<comment type="caution">
    <text evidence="1">The sequence shown here is derived from an EMBL/GenBank/DDBJ whole genome shotgun (WGS) entry which is preliminary data.</text>
</comment>
<reference evidence="1 2" key="1">
    <citation type="journal article" date="2015" name="Genome Biol.">
        <title>Comparative genomics of Steinernema reveals deeply conserved gene regulatory networks.</title>
        <authorList>
            <person name="Dillman A.R."/>
            <person name="Macchietto M."/>
            <person name="Porter C.F."/>
            <person name="Rogers A."/>
            <person name="Williams B."/>
            <person name="Antoshechkin I."/>
            <person name="Lee M.M."/>
            <person name="Goodwin Z."/>
            <person name="Lu X."/>
            <person name="Lewis E.E."/>
            <person name="Goodrich-Blair H."/>
            <person name="Stock S.P."/>
            <person name="Adams B.J."/>
            <person name="Sternberg P.W."/>
            <person name="Mortazavi A."/>
        </authorList>
    </citation>
    <scope>NUCLEOTIDE SEQUENCE [LARGE SCALE GENOMIC DNA]</scope>
    <source>
        <strain evidence="1 2">ALL</strain>
    </source>
</reference>
<reference evidence="1 2" key="2">
    <citation type="journal article" date="2019" name="G3 (Bethesda)">
        <title>Hybrid Assembly of the Genome of the Entomopathogenic Nematode Steinernema carpocapsae Identifies the X-Chromosome.</title>
        <authorList>
            <person name="Serra L."/>
            <person name="Macchietto M."/>
            <person name="Macias-Munoz A."/>
            <person name="McGill C.J."/>
            <person name="Rodriguez I.M."/>
            <person name="Rodriguez B."/>
            <person name="Murad R."/>
            <person name="Mortazavi A."/>
        </authorList>
    </citation>
    <scope>NUCLEOTIDE SEQUENCE [LARGE SCALE GENOMIC DNA]</scope>
    <source>
        <strain evidence="1 2">ALL</strain>
    </source>
</reference>
<proteinExistence type="predicted"/>
<organism evidence="1 2">
    <name type="scientific">Steinernema carpocapsae</name>
    <name type="common">Entomopathogenic nematode</name>
    <dbReference type="NCBI Taxonomy" id="34508"/>
    <lineage>
        <taxon>Eukaryota</taxon>
        <taxon>Metazoa</taxon>
        <taxon>Ecdysozoa</taxon>
        <taxon>Nematoda</taxon>
        <taxon>Chromadorea</taxon>
        <taxon>Rhabditida</taxon>
        <taxon>Tylenchina</taxon>
        <taxon>Panagrolaimomorpha</taxon>
        <taxon>Strongyloidoidea</taxon>
        <taxon>Steinernematidae</taxon>
        <taxon>Steinernema</taxon>
    </lineage>
</organism>
<sequence>MCRAERLKLLLRPKYPFSSDFYSSVLSADVFYSRRSIDLARKALLGHDSQKKCLLRTRSESERFYP</sequence>
<gene>
    <name evidence="1" type="ORF">L596_017788</name>
</gene>
<evidence type="ECO:0000313" key="2">
    <source>
        <dbReference type="Proteomes" id="UP000298663"/>
    </source>
</evidence>
<name>A0A4U5N2N2_STECR</name>
<dbReference type="EMBL" id="AZBU02000005">
    <property type="protein sequence ID" value="TKR76679.1"/>
    <property type="molecule type" value="Genomic_DNA"/>
</dbReference>
<dbReference type="AlphaFoldDB" id="A0A4U5N2N2"/>
<accession>A0A4U5N2N2</accession>